<protein>
    <submittedName>
        <fullName evidence="2">PEP-CTERM protein-sorting domain-containing protein</fullName>
    </submittedName>
</protein>
<accession>A0A8G2FGH0</accession>
<reference evidence="2 3" key="1">
    <citation type="submission" date="2017-01" db="EMBL/GenBank/DDBJ databases">
        <authorList>
            <person name="Varghese N."/>
            <person name="Submissions S."/>
        </authorList>
    </citation>
    <scope>NUCLEOTIDE SEQUENCE [LARGE SCALE GENOMIC DNA]</scope>
    <source>
        <strain evidence="2 3">ATCC 35905</strain>
    </source>
</reference>
<proteinExistence type="predicted"/>
<dbReference type="EMBL" id="FTNE01000011">
    <property type="protein sequence ID" value="SIQ90621.1"/>
    <property type="molecule type" value="Genomic_DNA"/>
</dbReference>
<comment type="caution">
    <text evidence="2">The sequence shown here is derived from an EMBL/GenBank/DDBJ whole genome shotgun (WGS) entry which is preliminary data.</text>
</comment>
<evidence type="ECO:0000256" key="1">
    <source>
        <dbReference type="SAM" id="MobiDB-lite"/>
    </source>
</evidence>
<organism evidence="2 3">
    <name type="scientific">Acidiphilium rubrum</name>
    <dbReference type="NCBI Taxonomy" id="526"/>
    <lineage>
        <taxon>Bacteria</taxon>
        <taxon>Pseudomonadati</taxon>
        <taxon>Pseudomonadota</taxon>
        <taxon>Alphaproteobacteria</taxon>
        <taxon>Acetobacterales</taxon>
        <taxon>Acidocellaceae</taxon>
        <taxon>Acidiphilium</taxon>
    </lineage>
</organism>
<gene>
    <name evidence="2" type="ORF">SAMN05421828_11192</name>
</gene>
<sequence length="649" mass="68762">MKLATASPLALNLYQVDQFQGASIDTSGSLTGFGFIPPDMGGAVANGYVAQMVNDEFAIYTPSGALATPAVSLDAFYAGLGVNSYTQGGNPDISDPRIIYDPTSKRWYASAITVANAVNNTILLAVSKDGNPLDGFTGYSIASKKNQFADFPTLGVDHGAVTISSNNFNSQGSYTGSSVFSIPKAQLVKGVTNLSNIKEFNSTSKIGFTPEAVTSDGSGNKTTILSNNYGASGLLVSTVSNNAGKNAKLTLTKTINHFSGALTNAPTQPGGTTYDPGDNRISSGSYQAGNYIYFANSVLHGGSDQIQWGVLNASTDSLIKSGFVSLANEDLTYGSISGNAAGTFVIGFNGSGSTTNISDYGTVCSVMTGACNAPSLLYTGPASNYNVTFGGPSNRWGDYSWTAPDTSNPNNFWFFEEYPSTNGSWGTIITEVETTVPEPGSLVLLLTGVVGADRPDPRPAEPRDTAGCLTETTPDMKQAAPSTVPPAAHARSAKRQLSVSTAIAVRRRIERGGEARLGQTDLRLRKLCRALRRHKVRISLRTINRTGRLGNHRRTRKAKRRISLTRHAARGRRHQRLGRYHRNAFVGQSIAGTGQTDHGESGGKSKILHNELQFSAERGRPHHGAVTASVSAAMQHRAGVLSRLCHKSA</sequence>
<dbReference type="AlphaFoldDB" id="A0A8G2FGH0"/>
<dbReference type="RefSeq" id="WP_029311932.1">
    <property type="nucleotide sequence ID" value="NZ_FTNE01000011.1"/>
</dbReference>
<keyword evidence="3" id="KW-1185">Reference proteome</keyword>
<evidence type="ECO:0000313" key="2">
    <source>
        <dbReference type="EMBL" id="SIQ90621.1"/>
    </source>
</evidence>
<dbReference type="OrthoDB" id="8166863at2"/>
<feature type="compositionally biased region" description="Basic and acidic residues" evidence="1">
    <location>
        <begin position="453"/>
        <end position="464"/>
    </location>
</feature>
<name>A0A8G2FGH0_ACIRU</name>
<feature type="region of interest" description="Disordered" evidence="1">
    <location>
        <begin position="453"/>
        <end position="495"/>
    </location>
</feature>
<dbReference type="Proteomes" id="UP000186308">
    <property type="component" value="Unassembled WGS sequence"/>
</dbReference>
<evidence type="ECO:0000313" key="3">
    <source>
        <dbReference type="Proteomes" id="UP000186308"/>
    </source>
</evidence>